<keyword evidence="1" id="KW-0732">Signal</keyword>
<accession>A0A485LL22</accession>
<evidence type="ECO:0000313" key="4">
    <source>
        <dbReference type="Proteomes" id="UP000332933"/>
    </source>
</evidence>
<dbReference type="Proteomes" id="UP000332933">
    <property type="component" value="Unassembled WGS sequence"/>
</dbReference>
<dbReference type="AlphaFoldDB" id="A0A485LL22"/>
<feature type="signal peptide" evidence="1">
    <location>
        <begin position="1"/>
        <end position="21"/>
    </location>
</feature>
<keyword evidence="4" id="KW-1185">Reference proteome</keyword>
<protein>
    <submittedName>
        <fullName evidence="3">Aste57867_22759 protein</fullName>
    </submittedName>
</protein>
<name>A0A485LL22_9STRA</name>
<proteinExistence type="predicted"/>
<evidence type="ECO:0000313" key="2">
    <source>
        <dbReference type="EMBL" id="KAF0685339.1"/>
    </source>
</evidence>
<reference evidence="3 4" key="1">
    <citation type="submission" date="2019-03" db="EMBL/GenBank/DDBJ databases">
        <authorList>
            <person name="Gaulin E."/>
            <person name="Dumas B."/>
        </authorList>
    </citation>
    <scope>NUCLEOTIDE SEQUENCE [LARGE SCALE GENOMIC DNA]</scope>
    <source>
        <strain evidence="3">CBS 568.67</strain>
    </source>
</reference>
<feature type="chain" id="PRO_5036355636" evidence="1">
    <location>
        <begin position="22"/>
        <end position="107"/>
    </location>
</feature>
<gene>
    <name evidence="3" type="primary">Aste57867_22759</name>
    <name evidence="2" type="ORF">As57867_022689</name>
    <name evidence="3" type="ORF">ASTE57867_22759</name>
</gene>
<evidence type="ECO:0000313" key="3">
    <source>
        <dbReference type="EMBL" id="VFT99412.1"/>
    </source>
</evidence>
<sequence length="107" mass="11996">MRLVTWTISVALVNAVYQSYCHRCTGGLLSSANDGGDRLQAPARTTLVAPWTHDNMCEASIESDLDFVLYNVSALDGTRTRLWHADSRQKLFLTPNESFYEQVDNAQ</sequence>
<dbReference type="EMBL" id="VJMH01007185">
    <property type="protein sequence ID" value="KAF0685339.1"/>
    <property type="molecule type" value="Genomic_DNA"/>
</dbReference>
<organism evidence="3 4">
    <name type="scientific">Aphanomyces stellatus</name>
    <dbReference type="NCBI Taxonomy" id="120398"/>
    <lineage>
        <taxon>Eukaryota</taxon>
        <taxon>Sar</taxon>
        <taxon>Stramenopiles</taxon>
        <taxon>Oomycota</taxon>
        <taxon>Saprolegniomycetes</taxon>
        <taxon>Saprolegniales</taxon>
        <taxon>Verrucalvaceae</taxon>
        <taxon>Aphanomyces</taxon>
    </lineage>
</organism>
<dbReference type="EMBL" id="CAADRA010007211">
    <property type="protein sequence ID" value="VFT99412.1"/>
    <property type="molecule type" value="Genomic_DNA"/>
</dbReference>
<reference evidence="2" key="2">
    <citation type="submission" date="2019-06" db="EMBL/GenBank/DDBJ databases">
        <title>Genomics analysis of Aphanomyces spp. identifies a new class of oomycete effector associated with host adaptation.</title>
        <authorList>
            <person name="Gaulin E."/>
        </authorList>
    </citation>
    <scope>NUCLEOTIDE SEQUENCE</scope>
    <source>
        <strain evidence="2">CBS 578.67</strain>
    </source>
</reference>
<evidence type="ECO:0000256" key="1">
    <source>
        <dbReference type="SAM" id="SignalP"/>
    </source>
</evidence>